<proteinExistence type="predicted"/>
<dbReference type="RefSeq" id="WP_071313921.1">
    <property type="nucleotide sequence ID" value="NZ_MLQQ01000040.1"/>
</dbReference>
<feature type="transmembrane region" description="Helical" evidence="1">
    <location>
        <begin position="31"/>
        <end position="50"/>
    </location>
</feature>
<feature type="transmembrane region" description="Helical" evidence="1">
    <location>
        <begin position="178"/>
        <end position="200"/>
    </location>
</feature>
<keyword evidence="3" id="KW-1185">Reference proteome</keyword>
<dbReference type="AlphaFoldDB" id="A0A1S2LEK8"/>
<organism evidence="2 3">
    <name type="scientific">Anaerobacillus arseniciselenatis</name>
    <dbReference type="NCBI Taxonomy" id="85682"/>
    <lineage>
        <taxon>Bacteria</taxon>
        <taxon>Bacillati</taxon>
        <taxon>Bacillota</taxon>
        <taxon>Bacilli</taxon>
        <taxon>Bacillales</taxon>
        <taxon>Bacillaceae</taxon>
        <taxon>Anaerobacillus</taxon>
    </lineage>
</organism>
<feature type="transmembrane region" description="Helical" evidence="1">
    <location>
        <begin position="220"/>
        <end position="238"/>
    </location>
</feature>
<keyword evidence="1" id="KW-0472">Membrane</keyword>
<dbReference type="OrthoDB" id="2380563at2"/>
<reference evidence="2 3" key="1">
    <citation type="submission" date="2016-10" db="EMBL/GenBank/DDBJ databases">
        <title>Draft genome sequences of four alkaliphilic bacteria belonging to the Anaerobacillus genus.</title>
        <authorList>
            <person name="Bassil N.M."/>
            <person name="Lloyd J.R."/>
        </authorList>
    </citation>
    <scope>NUCLEOTIDE SEQUENCE [LARGE SCALE GENOMIC DNA]</scope>
    <source>
        <strain evidence="2 3">DSM 15340</strain>
    </source>
</reference>
<gene>
    <name evidence="2" type="ORF">BKP35_13665</name>
</gene>
<evidence type="ECO:0000256" key="1">
    <source>
        <dbReference type="SAM" id="Phobius"/>
    </source>
</evidence>
<feature type="transmembrane region" description="Helical" evidence="1">
    <location>
        <begin position="112"/>
        <end position="134"/>
    </location>
</feature>
<dbReference type="EMBL" id="MLQQ01000040">
    <property type="protein sequence ID" value="OIJ10157.1"/>
    <property type="molecule type" value="Genomic_DNA"/>
</dbReference>
<sequence>MKWFIPREHGAWAMLIVPYLIGMLATEVTLVHWFFFIGVLAFYFASAPLLTFVRQPKLLKTAVPSLFVYVLIGTIFTFPVLYLIPEIILISLFILPFFILNIVFAKLKKERLFINDLCAIIALSFLVVISYYIGSGTIEAITFILMTINIMFFTASVFHVKTLIRENGNKKFLMNSNVFHGFTVLIFVLLGMPMIALIFLISSLKAWMMPKQKRYKPVQIGLIEIANSVIFVVGIGIIF</sequence>
<evidence type="ECO:0008006" key="4">
    <source>
        <dbReference type="Google" id="ProtNLM"/>
    </source>
</evidence>
<protein>
    <recommendedName>
        <fullName evidence="4">YwiC-like protein</fullName>
    </recommendedName>
</protein>
<feature type="transmembrane region" description="Helical" evidence="1">
    <location>
        <begin position="87"/>
        <end position="105"/>
    </location>
</feature>
<feature type="transmembrane region" description="Helical" evidence="1">
    <location>
        <begin position="140"/>
        <end position="158"/>
    </location>
</feature>
<keyword evidence="1" id="KW-1133">Transmembrane helix</keyword>
<dbReference type="Proteomes" id="UP000180098">
    <property type="component" value="Unassembled WGS sequence"/>
</dbReference>
<name>A0A1S2LEK8_9BACI</name>
<dbReference type="Pfam" id="PF14256">
    <property type="entry name" value="YwiC"/>
    <property type="match status" value="1"/>
</dbReference>
<evidence type="ECO:0000313" key="3">
    <source>
        <dbReference type="Proteomes" id="UP000180098"/>
    </source>
</evidence>
<comment type="caution">
    <text evidence="2">The sequence shown here is derived from an EMBL/GenBank/DDBJ whole genome shotgun (WGS) entry which is preliminary data.</text>
</comment>
<accession>A0A1S2LEK8</accession>
<feature type="transmembrane region" description="Helical" evidence="1">
    <location>
        <begin position="9"/>
        <end position="25"/>
    </location>
</feature>
<keyword evidence="1" id="KW-0812">Transmembrane</keyword>
<feature type="transmembrane region" description="Helical" evidence="1">
    <location>
        <begin position="62"/>
        <end position="81"/>
    </location>
</feature>
<evidence type="ECO:0000313" key="2">
    <source>
        <dbReference type="EMBL" id="OIJ10157.1"/>
    </source>
</evidence>
<dbReference type="InterPro" id="IPR025576">
    <property type="entry name" value="YwiC"/>
</dbReference>